<feature type="domain" description="Trypanosome variant surface glycoprotein B-type N-terminal" evidence="3">
    <location>
        <begin position="234"/>
        <end position="349"/>
    </location>
</feature>
<dbReference type="AlphaFoldDB" id="A0A9P7VD82"/>
<dbReference type="Gene3D" id="1.10.357.150">
    <property type="match status" value="1"/>
</dbReference>
<name>A0A9P7VD82_9ASCO</name>
<feature type="compositionally biased region" description="Acidic residues" evidence="1">
    <location>
        <begin position="38"/>
        <end position="48"/>
    </location>
</feature>
<dbReference type="EMBL" id="JAHMUF010000002">
    <property type="protein sequence ID" value="KAG7195699.1"/>
    <property type="molecule type" value="Genomic_DNA"/>
</dbReference>
<feature type="domain" description="Retrograde transport protein Dsl1 C-terminal" evidence="2">
    <location>
        <begin position="422"/>
        <end position="588"/>
    </location>
</feature>
<evidence type="ECO:0000259" key="2">
    <source>
        <dbReference type="Pfam" id="PF11989"/>
    </source>
</evidence>
<evidence type="ECO:0000313" key="5">
    <source>
        <dbReference type="Proteomes" id="UP000790833"/>
    </source>
</evidence>
<comment type="caution">
    <text evidence="4">The sequence shown here is derived from an EMBL/GenBank/DDBJ whole genome shotgun (WGS) entry which is preliminary data.</text>
</comment>
<organism evidence="4 5">
    <name type="scientific">Scheffersomyces spartinae</name>
    <dbReference type="NCBI Taxonomy" id="45513"/>
    <lineage>
        <taxon>Eukaryota</taxon>
        <taxon>Fungi</taxon>
        <taxon>Dikarya</taxon>
        <taxon>Ascomycota</taxon>
        <taxon>Saccharomycotina</taxon>
        <taxon>Pichiomycetes</taxon>
        <taxon>Debaryomycetaceae</taxon>
        <taxon>Scheffersomyces</taxon>
    </lineage>
</organism>
<dbReference type="Pfam" id="PF11989">
    <property type="entry name" value="Dsl1_C"/>
    <property type="match status" value="1"/>
</dbReference>
<dbReference type="InterPro" id="IPR021876">
    <property type="entry name" value="Dsl1_C"/>
</dbReference>
<keyword evidence="5" id="KW-1185">Reference proteome</keyword>
<sequence>MSIAQLLELNQLELQSISSKIDTFELHVEENEVSITKEEEEEEEEDDEYQKTHQEITRIDAQLALLDKLWYIRGYLAEIELYLALTDVEEAVDQYSAVKDITSKMSEAIQGLPPCLIKLELHQTHTDYEKRIEQKVSGIFFPLEGVFRVLKPVDSKIVNAWDELLSRIIGGTTAAVFDDEHQVLTSSLTQEDKYVDSLVAFMMFIDACRSDKNKFRSKINHSMVNYLSLHITKLPNLAKLRQLCGSWNIQISDLDELYYNWQTDQYIDRVRKIFMSPELGEWVNQLYDISSSPNQVSNTQNSNNDWDNWDEAWDEEEDDEQQHKTSLETDKPKVMISQVAHKIVEAIIDFNNPNIFDSVKALASVLYPSYMESFVMFNDLHYIAEQIQAATLARFADNYWTQQLAGLDTEILEILREIGVNKRLANVTEEDSDSSDDGTLDDVTVAKFSKLHQKLKSLSDSQLHYTNTAKYHDLASHIVKLINTYFIHSIYLLEDIGQVQATKIGNLVDACNKITIAFVGSKREELLYHKLDNVKFIVGGHLADILDRFYRGELYDLDTEEITALIESTFTPSERRERAIQEITEFRRM</sequence>
<dbReference type="GeneID" id="66115455"/>
<gene>
    <name evidence="4" type="ORF">KQ657_002081</name>
</gene>
<proteinExistence type="predicted"/>
<reference evidence="4" key="1">
    <citation type="submission" date="2021-03" db="EMBL/GenBank/DDBJ databases">
        <authorList>
            <person name="Palmer J.M."/>
        </authorList>
    </citation>
    <scope>NUCLEOTIDE SEQUENCE</scope>
    <source>
        <strain evidence="4">ARV_011</strain>
    </source>
</reference>
<evidence type="ECO:0000256" key="1">
    <source>
        <dbReference type="SAM" id="MobiDB-lite"/>
    </source>
</evidence>
<evidence type="ECO:0000313" key="4">
    <source>
        <dbReference type="EMBL" id="KAG7195699.1"/>
    </source>
</evidence>
<dbReference type="Proteomes" id="UP000790833">
    <property type="component" value="Unassembled WGS sequence"/>
</dbReference>
<evidence type="ECO:0000259" key="3">
    <source>
        <dbReference type="Pfam" id="PF13206"/>
    </source>
</evidence>
<evidence type="ECO:0008006" key="6">
    <source>
        <dbReference type="Google" id="ProtNLM"/>
    </source>
</evidence>
<dbReference type="InterPro" id="IPR025932">
    <property type="entry name" value="Trypano_VSG_B_N_dom"/>
</dbReference>
<protein>
    <recommendedName>
        <fullName evidence="6">Retrograde transport protein Dsl1 C-terminal domain-containing protein</fullName>
    </recommendedName>
</protein>
<accession>A0A9P7VD82</accession>
<dbReference type="InterPro" id="IPR046362">
    <property type="entry name" value="Zw10/DSL1_C_sf"/>
</dbReference>
<dbReference type="Pfam" id="PF13206">
    <property type="entry name" value="VSG_B"/>
    <property type="match status" value="1"/>
</dbReference>
<dbReference type="OrthoDB" id="534815at2759"/>
<feature type="region of interest" description="Disordered" evidence="1">
    <location>
        <begin position="31"/>
        <end position="50"/>
    </location>
</feature>
<dbReference type="RefSeq" id="XP_043051244.1">
    <property type="nucleotide sequence ID" value="XM_043192856.1"/>
</dbReference>